<organism evidence="2 3">
    <name type="scientific">Rhodospirillum centenum (strain ATCC 51521 / SW)</name>
    <dbReference type="NCBI Taxonomy" id="414684"/>
    <lineage>
        <taxon>Bacteria</taxon>
        <taxon>Pseudomonadati</taxon>
        <taxon>Pseudomonadota</taxon>
        <taxon>Alphaproteobacteria</taxon>
        <taxon>Rhodospirillales</taxon>
        <taxon>Rhodospirillaceae</taxon>
        <taxon>Rhodospirillum</taxon>
    </lineage>
</organism>
<evidence type="ECO:0000313" key="2">
    <source>
        <dbReference type="EMBL" id="ACI99746.1"/>
    </source>
</evidence>
<dbReference type="KEGG" id="rce:RC1_2360"/>
<dbReference type="SUPFAM" id="SSF52096">
    <property type="entry name" value="ClpP/crotonase"/>
    <property type="match status" value="1"/>
</dbReference>
<accession>B6IPP4</accession>
<dbReference type="Gene3D" id="3.90.226.10">
    <property type="entry name" value="2-enoyl-CoA Hydratase, Chain A, domain 1"/>
    <property type="match status" value="1"/>
</dbReference>
<keyword evidence="2" id="KW-0378">Hydrolase</keyword>
<dbReference type="EMBL" id="CP000613">
    <property type="protein sequence ID" value="ACI99746.1"/>
    <property type="molecule type" value="Genomic_DNA"/>
</dbReference>
<dbReference type="Pfam" id="PF00574">
    <property type="entry name" value="CLP_protease"/>
    <property type="match status" value="1"/>
</dbReference>
<dbReference type="GO" id="GO:0006508">
    <property type="term" value="P:proteolysis"/>
    <property type="evidence" value="ECO:0007669"/>
    <property type="project" value="UniProtKB-KW"/>
</dbReference>
<dbReference type="STRING" id="414684.RC1_2360"/>
<evidence type="ECO:0000313" key="3">
    <source>
        <dbReference type="Proteomes" id="UP000001591"/>
    </source>
</evidence>
<dbReference type="InterPro" id="IPR023562">
    <property type="entry name" value="ClpP/TepA"/>
</dbReference>
<protein>
    <submittedName>
        <fullName evidence="2">ATP-dependent Clp protease proteolytic subunit 2, putative</fullName>
        <ecNumber evidence="2">3.4.21.92</ecNumber>
    </submittedName>
</protein>
<dbReference type="OrthoDB" id="7946509at2"/>
<dbReference type="EC" id="3.4.21.92" evidence="2"/>
<gene>
    <name evidence="2" type="primary">clpP</name>
    <name evidence="2" type="ordered locus">RC1_2360</name>
</gene>
<sequence length="208" mass="21689">MDAPAVHSPRPARPADQPLPPEAGRRGLVPEAHVTFLRAVTNDSVCALLAACQTLMGEGVEHIHLGIGSGGGGIVAGLAAFNQLRGLPLRFTTYNLGSVDSVAILPFLLGRERVADPWSTFLFHGVSWAFAANGEVAPSQVADAHACIASHERVLSGITAACTGLPLEDVRRMRAASTIVAAEEAVALGIASRTGGFTVPRGGRWWVV</sequence>
<evidence type="ECO:0000256" key="1">
    <source>
        <dbReference type="SAM" id="MobiDB-lite"/>
    </source>
</evidence>
<dbReference type="GO" id="GO:0004252">
    <property type="term" value="F:serine-type endopeptidase activity"/>
    <property type="evidence" value="ECO:0007669"/>
    <property type="project" value="UniProtKB-EC"/>
</dbReference>
<name>B6IPP4_RHOCS</name>
<dbReference type="eggNOG" id="COG0740">
    <property type="taxonomic scope" value="Bacteria"/>
</dbReference>
<keyword evidence="2" id="KW-0645">Protease</keyword>
<feature type="region of interest" description="Disordered" evidence="1">
    <location>
        <begin position="1"/>
        <end position="24"/>
    </location>
</feature>
<dbReference type="HOGENOM" id="CLU_119870_0_0_5"/>
<dbReference type="Proteomes" id="UP000001591">
    <property type="component" value="Chromosome"/>
</dbReference>
<keyword evidence="3" id="KW-1185">Reference proteome</keyword>
<dbReference type="InterPro" id="IPR029045">
    <property type="entry name" value="ClpP/crotonase-like_dom_sf"/>
</dbReference>
<reference evidence="2 3" key="1">
    <citation type="journal article" date="2010" name="BMC Genomics">
        <title>Metabolic flexibility revealed in the genome of the cyst-forming alpha-1 proteobacterium Rhodospirillum centenum.</title>
        <authorList>
            <person name="Lu Y.K."/>
            <person name="Marden J."/>
            <person name="Han M."/>
            <person name="Swingley W.D."/>
            <person name="Mastrian S.D."/>
            <person name="Chowdhury S.R."/>
            <person name="Hao J."/>
            <person name="Helmy T."/>
            <person name="Kim S."/>
            <person name="Kurdoglu A.A."/>
            <person name="Matthies H.J."/>
            <person name="Rollo D."/>
            <person name="Stothard P."/>
            <person name="Blankenship R.E."/>
            <person name="Bauer C.E."/>
            <person name="Touchman J.W."/>
        </authorList>
    </citation>
    <scope>NUCLEOTIDE SEQUENCE [LARGE SCALE GENOMIC DNA]</scope>
    <source>
        <strain evidence="3">ATCC 51521 / SW</strain>
    </source>
</reference>
<proteinExistence type="predicted"/>
<dbReference type="AlphaFoldDB" id="B6IPP4"/>